<keyword evidence="7 8" id="KW-0460">Magnesium</keyword>
<proteinExistence type="inferred from homology"/>
<sequence>MLFYAVAKGRKEGIYTTWAECEQQVKKFSGAIFKKFHSLSEATDFLIQHEANILRSESEKMSCGKEFQQLCVLQNTLANTVKQENSVSAETPITQNIKEEPLSGSLLFNDIDGDKELLTVLRQLEEGQDVNTRIRKADTKVMILGATANTKPLKIGHYTFDASDDGYINVYIGGHSENIGNWNCMAGYGIYFREGHPLNVSEAATGRMTRNVGDIEAAIEAIEIAKRVGIPKLCLHTKSEFLLNAVAFWMNIWKRHEWRNKAGKVVQNRKQFEKLYTLINESDIDINWADGRKDSGISNWKQVEKLAEFGTEDYLDRHPSKEDGSSMEYFDYFEY</sequence>
<comment type="similarity">
    <text evidence="2 8">Belongs to the RNase H family.</text>
</comment>
<organism evidence="10">
    <name type="scientific">Bactrocera latifrons</name>
    <name type="common">Malaysian fruit fly</name>
    <name type="synonym">Chaetodacus latifrons</name>
    <dbReference type="NCBI Taxonomy" id="174628"/>
    <lineage>
        <taxon>Eukaryota</taxon>
        <taxon>Metazoa</taxon>
        <taxon>Ecdysozoa</taxon>
        <taxon>Arthropoda</taxon>
        <taxon>Hexapoda</taxon>
        <taxon>Insecta</taxon>
        <taxon>Pterygota</taxon>
        <taxon>Neoptera</taxon>
        <taxon>Endopterygota</taxon>
        <taxon>Diptera</taxon>
        <taxon>Brachycera</taxon>
        <taxon>Muscomorpha</taxon>
        <taxon>Tephritoidea</taxon>
        <taxon>Tephritidae</taxon>
        <taxon>Bactrocera</taxon>
        <taxon>Bactrocera</taxon>
    </lineage>
</organism>
<dbReference type="EC" id="3.1.26.4" evidence="8"/>
<evidence type="ECO:0000256" key="7">
    <source>
        <dbReference type="ARBA" id="ARBA00022842"/>
    </source>
</evidence>
<dbReference type="PANTHER" id="PTHR10642:SF31">
    <property type="entry name" value="RIBONUCLEASE H1"/>
    <property type="match status" value="1"/>
</dbReference>
<evidence type="ECO:0000256" key="2">
    <source>
        <dbReference type="ARBA" id="ARBA00005300"/>
    </source>
</evidence>
<dbReference type="OrthoDB" id="407198at2759"/>
<dbReference type="Gene3D" id="3.40.970.10">
    <property type="entry name" value="Ribonuclease H1, N-terminal domain"/>
    <property type="match status" value="1"/>
</dbReference>
<dbReference type="PANTHER" id="PTHR10642">
    <property type="entry name" value="RIBONUCLEASE H1"/>
    <property type="match status" value="1"/>
</dbReference>
<comment type="cofactor">
    <cofactor evidence="1 8">
        <name>Mg(2+)</name>
        <dbReference type="ChEBI" id="CHEBI:18420"/>
    </cofactor>
</comment>
<evidence type="ECO:0000256" key="4">
    <source>
        <dbReference type="ARBA" id="ARBA00022723"/>
    </source>
</evidence>
<dbReference type="GO" id="GO:0000287">
    <property type="term" value="F:magnesium ion binding"/>
    <property type="evidence" value="ECO:0007669"/>
    <property type="project" value="UniProtKB-UniRule"/>
</dbReference>
<evidence type="ECO:0000256" key="3">
    <source>
        <dbReference type="ARBA" id="ARBA00022722"/>
    </source>
</evidence>
<evidence type="ECO:0000256" key="1">
    <source>
        <dbReference type="ARBA" id="ARBA00001946"/>
    </source>
</evidence>
<dbReference type="InterPro" id="IPR037056">
    <property type="entry name" value="RNase_H1_N_sf"/>
</dbReference>
<comment type="catalytic activity">
    <reaction evidence="8">
        <text>Endonucleolytic cleavage to 5'-phosphomonoester.</text>
        <dbReference type="EC" id="3.1.26.4"/>
    </reaction>
</comment>
<dbReference type="SUPFAM" id="SSF53098">
    <property type="entry name" value="Ribonuclease H-like"/>
    <property type="match status" value="1"/>
</dbReference>
<keyword evidence="3 8" id="KW-0540">Nuclease</keyword>
<feature type="domain" description="RNase H type-1" evidence="9">
    <location>
        <begin position="152"/>
        <end position="312"/>
    </location>
</feature>
<dbReference type="AlphaFoldDB" id="A0A0K8V007"/>
<name>A0A0K8V007_BACLA</name>
<dbReference type="InterPro" id="IPR002156">
    <property type="entry name" value="RNaseH_domain"/>
</dbReference>
<dbReference type="GO" id="GO:0004523">
    <property type="term" value="F:RNA-DNA hybrid ribonuclease activity"/>
    <property type="evidence" value="ECO:0007669"/>
    <property type="project" value="UniProtKB-UniRule"/>
</dbReference>
<evidence type="ECO:0000259" key="9">
    <source>
        <dbReference type="PROSITE" id="PS50879"/>
    </source>
</evidence>
<dbReference type="InterPro" id="IPR009027">
    <property type="entry name" value="Ribosomal_bL9/RNase_H1_N"/>
</dbReference>
<comment type="function">
    <text evidence="8">Endonuclease that specifically degrades the RNA of RNA-DNA hybrids.</text>
</comment>
<dbReference type="SUPFAM" id="SSF55658">
    <property type="entry name" value="L9 N-domain-like"/>
    <property type="match status" value="1"/>
</dbReference>
<protein>
    <recommendedName>
        <fullName evidence="8">Ribonuclease H1</fullName>
        <shortName evidence="8">RNase H1</shortName>
        <ecNumber evidence="8">3.1.26.4</ecNumber>
    </recommendedName>
</protein>
<keyword evidence="5 8" id="KW-0255">Endonuclease</keyword>
<dbReference type="InterPro" id="IPR012337">
    <property type="entry name" value="RNaseH-like_sf"/>
</dbReference>
<dbReference type="InterPro" id="IPR050092">
    <property type="entry name" value="RNase_H"/>
</dbReference>
<keyword evidence="6 8" id="KW-0378">Hydrolase</keyword>
<dbReference type="InterPro" id="IPR011320">
    <property type="entry name" value="RNase_H1_N"/>
</dbReference>
<keyword evidence="4 8" id="KW-0479">Metal-binding</keyword>
<dbReference type="PIRSF" id="PIRSF036852">
    <property type="entry name" value="Ribonuclease_H1_euk"/>
    <property type="match status" value="1"/>
</dbReference>
<evidence type="ECO:0000256" key="5">
    <source>
        <dbReference type="ARBA" id="ARBA00022759"/>
    </source>
</evidence>
<dbReference type="FunFam" id="3.40.970.10:FF:000001">
    <property type="entry name" value="Ribonuclease H1"/>
    <property type="match status" value="1"/>
</dbReference>
<evidence type="ECO:0000256" key="8">
    <source>
        <dbReference type="PIRNR" id="PIRNR036852"/>
    </source>
</evidence>
<evidence type="ECO:0000313" key="10">
    <source>
        <dbReference type="EMBL" id="JAI32201.1"/>
    </source>
</evidence>
<dbReference type="PROSITE" id="PS50879">
    <property type="entry name" value="RNASE_H_1"/>
    <property type="match status" value="1"/>
</dbReference>
<dbReference type="Gene3D" id="3.30.420.10">
    <property type="entry name" value="Ribonuclease H-like superfamily/Ribonuclease H"/>
    <property type="match status" value="1"/>
</dbReference>
<gene>
    <name evidence="10" type="primary">RNASEH1_0</name>
    <name evidence="10" type="ORF">c0_g1_i1</name>
</gene>
<reference evidence="10" key="1">
    <citation type="submission" date="2015-06" db="EMBL/GenBank/DDBJ databases">
        <authorList>
            <person name="Hoefler B.C."/>
            <person name="Straight P.D."/>
        </authorList>
    </citation>
    <scope>NUCLEOTIDE SEQUENCE</scope>
</reference>
<accession>A0A0K8V007</accession>
<dbReference type="Pfam" id="PF01693">
    <property type="entry name" value="Cauli_VI"/>
    <property type="match status" value="1"/>
</dbReference>
<dbReference type="GO" id="GO:0003676">
    <property type="term" value="F:nucleic acid binding"/>
    <property type="evidence" value="ECO:0007669"/>
    <property type="project" value="UniProtKB-UniRule"/>
</dbReference>
<dbReference type="InterPro" id="IPR036397">
    <property type="entry name" value="RNaseH_sf"/>
</dbReference>
<evidence type="ECO:0000256" key="6">
    <source>
        <dbReference type="ARBA" id="ARBA00022801"/>
    </source>
</evidence>
<dbReference type="GO" id="GO:0043137">
    <property type="term" value="P:DNA replication, removal of RNA primer"/>
    <property type="evidence" value="ECO:0007669"/>
    <property type="project" value="TreeGrafter"/>
</dbReference>
<dbReference type="InterPro" id="IPR017067">
    <property type="entry name" value="RNase_H1_euk"/>
</dbReference>
<dbReference type="EMBL" id="GDHF01020113">
    <property type="protein sequence ID" value="JAI32201.1"/>
    <property type="molecule type" value="Transcribed_RNA"/>
</dbReference>
<dbReference type="Pfam" id="PF00075">
    <property type="entry name" value="RNase_H"/>
    <property type="match status" value="1"/>
</dbReference>